<name>A0A6N6W1Y0_9BURK</name>
<gene>
    <name evidence="1" type="ORF">FSO04_40730</name>
</gene>
<evidence type="ECO:0000313" key="2">
    <source>
        <dbReference type="Proteomes" id="UP000463700"/>
    </source>
</evidence>
<evidence type="ECO:0000313" key="1">
    <source>
        <dbReference type="EMBL" id="KAE8754251.1"/>
    </source>
</evidence>
<accession>A0A6N6W1Y0</accession>
<dbReference type="RefSeq" id="WP_154567053.1">
    <property type="nucleotide sequence ID" value="NZ_JAMXWG010000010.1"/>
</dbReference>
<dbReference type="Proteomes" id="UP000463700">
    <property type="component" value="Unassembled WGS sequence"/>
</dbReference>
<dbReference type="EMBL" id="VOSW01000137">
    <property type="protein sequence ID" value="KAE8754251.1"/>
    <property type="molecule type" value="Genomic_DNA"/>
</dbReference>
<comment type="caution">
    <text evidence="1">The sequence shown here is derived from an EMBL/GenBank/DDBJ whole genome shotgun (WGS) entry which is preliminary data.</text>
</comment>
<organism evidence="1 2">
    <name type="scientific">Paraburkholderia madseniana</name>
    <dbReference type="NCBI Taxonomy" id="2599607"/>
    <lineage>
        <taxon>Bacteria</taxon>
        <taxon>Pseudomonadati</taxon>
        <taxon>Pseudomonadota</taxon>
        <taxon>Betaproteobacteria</taxon>
        <taxon>Burkholderiales</taxon>
        <taxon>Burkholderiaceae</taxon>
        <taxon>Paraburkholderia</taxon>
    </lineage>
</organism>
<reference evidence="1 2" key="1">
    <citation type="journal article" date="2020" name="Int. J. Syst. Evol. Microbiol.">
        <title>Paraburkholderia madseniana sp. nov., a phenolic acid-degrading bacterium isolated from acidic forest soil.</title>
        <authorList>
            <person name="Wilhelm R.C."/>
            <person name="Murphy S.J.L."/>
            <person name="Feriancek N.M."/>
            <person name="Karasz D.C."/>
            <person name="DeRito C.M."/>
            <person name="Newman J.D."/>
            <person name="Buckley D.H."/>
        </authorList>
    </citation>
    <scope>NUCLEOTIDE SEQUENCE [LARGE SCALE GENOMIC DNA]</scope>
    <source>
        <strain evidence="1 2">RP11</strain>
    </source>
</reference>
<dbReference type="AlphaFoldDB" id="A0A6N6W1Y0"/>
<sequence>MKAPAEVAGAMREKVGLWHHAVLGSGLDARNKILQKTGTVLWKTAVEIA</sequence>
<protein>
    <submittedName>
        <fullName evidence="1">Uncharacterized protein</fullName>
    </submittedName>
</protein>
<proteinExistence type="predicted"/>